<organism evidence="3 4">
    <name type="scientific">Prunus persica</name>
    <name type="common">Peach</name>
    <name type="synonym">Amygdalus persica</name>
    <dbReference type="NCBI Taxonomy" id="3760"/>
    <lineage>
        <taxon>Eukaryota</taxon>
        <taxon>Viridiplantae</taxon>
        <taxon>Streptophyta</taxon>
        <taxon>Embryophyta</taxon>
        <taxon>Tracheophyta</taxon>
        <taxon>Spermatophyta</taxon>
        <taxon>Magnoliopsida</taxon>
        <taxon>eudicotyledons</taxon>
        <taxon>Gunneridae</taxon>
        <taxon>Pentapetalae</taxon>
        <taxon>rosids</taxon>
        <taxon>fabids</taxon>
        <taxon>Rosales</taxon>
        <taxon>Rosaceae</taxon>
        <taxon>Amygdaloideae</taxon>
        <taxon>Amygdaleae</taxon>
        <taxon>Prunus</taxon>
    </lineage>
</organism>
<dbReference type="InterPro" id="IPR044974">
    <property type="entry name" value="Disease_R_plants"/>
</dbReference>
<proteinExistence type="predicted"/>
<dbReference type="HOGENOM" id="CLU_001561_1_1_1"/>
<dbReference type="eggNOG" id="ENOG502QVBR">
    <property type="taxonomic scope" value="Eukaryota"/>
</dbReference>
<dbReference type="Gene3D" id="3.40.50.10140">
    <property type="entry name" value="Toll/interleukin-1 receptor homology (TIR) domain"/>
    <property type="match status" value="1"/>
</dbReference>
<dbReference type="AlphaFoldDB" id="M5WRX7"/>
<reference evidence="3 4" key="1">
    <citation type="journal article" date="2013" name="Nat. Genet.">
        <title>The high-quality draft genome of peach (Prunus persica) identifies unique patterns of genetic diversity, domestication and genome evolution.</title>
        <authorList>
            <consortium name="International Peach Genome Initiative"/>
            <person name="Verde I."/>
            <person name="Abbott A.G."/>
            <person name="Scalabrin S."/>
            <person name="Jung S."/>
            <person name="Shu S."/>
            <person name="Marroni F."/>
            <person name="Zhebentyayeva T."/>
            <person name="Dettori M.T."/>
            <person name="Grimwood J."/>
            <person name="Cattonaro F."/>
            <person name="Zuccolo A."/>
            <person name="Rossini L."/>
            <person name="Jenkins J."/>
            <person name="Vendramin E."/>
            <person name="Meisel L.A."/>
            <person name="Decroocq V."/>
            <person name="Sosinski B."/>
            <person name="Prochnik S."/>
            <person name="Mitros T."/>
            <person name="Policriti A."/>
            <person name="Cipriani G."/>
            <person name="Dondini L."/>
            <person name="Ficklin S."/>
            <person name="Goodstein D.M."/>
            <person name="Xuan P."/>
            <person name="Del Fabbro C."/>
            <person name="Aramini V."/>
            <person name="Copetti D."/>
            <person name="Gonzalez S."/>
            <person name="Horner D.S."/>
            <person name="Falchi R."/>
            <person name="Lucas S."/>
            <person name="Mica E."/>
            <person name="Maldonado J."/>
            <person name="Lazzari B."/>
            <person name="Bielenberg D."/>
            <person name="Pirona R."/>
            <person name="Miculan M."/>
            <person name="Barakat A."/>
            <person name="Testolin R."/>
            <person name="Stella A."/>
            <person name="Tartarini S."/>
            <person name="Tonutti P."/>
            <person name="Arus P."/>
            <person name="Orellana A."/>
            <person name="Wells C."/>
            <person name="Main D."/>
            <person name="Vizzotto G."/>
            <person name="Silva H."/>
            <person name="Salamini F."/>
            <person name="Schmutz J."/>
            <person name="Morgante M."/>
            <person name="Rokhsar D.S."/>
        </authorList>
    </citation>
    <scope>NUCLEOTIDE SEQUENCE [LARGE SCALE GENOMIC DNA]</scope>
    <source>
        <strain evidence="4">cv. Nemared</strain>
    </source>
</reference>
<evidence type="ECO:0000256" key="1">
    <source>
        <dbReference type="ARBA" id="ARBA00022737"/>
    </source>
</evidence>
<dbReference type="Gene3D" id="3.40.50.300">
    <property type="entry name" value="P-loop containing nucleotide triphosphate hydrolases"/>
    <property type="match status" value="1"/>
</dbReference>
<dbReference type="InterPro" id="IPR035897">
    <property type="entry name" value="Toll_tir_struct_dom_sf"/>
</dbReference>
<feature type="region of interest" description="Disordered" evidence="2">
    <location>
        <begin position="1"/>
        <end position="31"/>
    </location>
</feature>
<dbReference type="Proteomes" id="UP000006882">
    <property type="component" value="Chromosome G6"/>
</dbReference>
<dbReference type="Gene3D" id="1.10.8.430">
    <property type="entry name" value="Helical domain of apoptotic protease-activating factors"/>
    <property type="match status" value="1"/>
</dbReference>
<dbReference type="SUPFAM" id="SSF52200">
    <property type="entry name" value="Toll/Interleukin receptor TIR domain"/>
    <property type="match status" value="1"/>
</dbReference>
<evidence type="ECO:0000256" key="2">
    <source>
        <dbReference type="SAM" id="MobiDB-lite"/>
    </source>
</evidence>
<keyword evidence="1" id="KW-0677">Repeat</keyword>
<dbReference type="GO" id="GO:0007165">
    <property type="term" value="P:signal transduction"/>
    <property type="evidence" value="ECO:0007669"/>
    <property type="project" value="InterPro"/>
</dbReference>
<evidence type="ECO:0000313" key="4">
    <source>
        <dbReference type="Proteomes" id="UP000006882"/>
    </source>
</evidence>
<keyword evidence="4" id="KW-1185">Reference proteome</keyword>
<dbReference type="PROSITE" id="PS50104">
    <property type="entry name" value="TIR"/>
    <property type="match status" value="1"/>
</dbReference>
<dbReference type="PANTHER" id="PTHR11017">
    <property type="entry name" value="LEUCINE-RICH REPEAT-CONTAINING PROTEIN"/>
    <property type="match status" value="1"/>
</dbReference>
<dbReference type="SMART" id="SM00255">
    <property type="entry name" value="TIR"/>
    <property type="match status" value="1"/>
</dbReference>
<dbReference type="InterPro" id="IPR027417">
    <property type="entry name" value="P-loop_NTPase"/>
</dbReference>
<dbReference type="PANTHER" id="PTHR11017:SF563">
    <property type="entry name" value="TMV RESISTANCE PROTEIN N-LIKE"/>
    <property type="match status" value="1"/>
</dbReference>
<evidence type="ECO:0000313" key="3">
    <source>
        <dbReference type="EMBL" id="ONI00338.1"/>
    </source>
</evidence>
<name>M5WRX7_PRUPE</name>
<dbReference type="GO" id="GO:0043531">
    <property type="term" value="F:ADP binding"/>
    <property type="evidence" value="ECO:0007669"/>
    <property type="project" value="InterPro"/>
</dbReference>
<dbReference type="OMA" id="EMIPRTY"/>
<dbReference type="InterPro" id="IPR058192">
    <property type="entry name" value="WHD_ROQ1-like"/>
</dbReference>
<accession>M5WRX7</accession>
<dbReference type="Pfam" id="PF23282">
    <property type="entry name" value="WHD_ROQ1"/>
    <property type="match status" value="1"/>
</dbReference>
<gene>
    <name evidence="3" type="ORF">PRUPE_6G083400</name>
</gene>
<dbReference type="Pfam" id="PF01582">
    <property type="entry name" value="TIR"/>
    <property type="match status" value="1"/>
</dbReference>
<dbReference type="InterPro" id="IPR042197">
    <property type="entry name" value="Apaf_helical"/>
</dbReference>
<dbReference type="SUPFAM" id="SSF52058">
    <property type="entry name" value="L domain-like"/>
    <property type="match status" value="1"/>
</dbReference>
<dbReference type="PRINTS" id="PR00364">
    <property type="entry name" value="DISEASERSIST"/>
</dbReference>
<dbReference type="Gramene" id="ONI00338">
    <property type="protein sequence ID" value="ONI00338"/>
    <property type="gene ID" value="PRUPE_6G083400"/>
</dbReference>
<dbReference type="InterPro" id="IPR000157">
    <property type="entry name" value="TIR_dom"/>
</dbReference>
<dbReference type="EMBL" id="CM007656">
    <property type="protein sequence ID" value="ONI00338.1"/>
    <property type="molecule type" value="Genomic_DNA"/>
</dbReference>
<dbReference type="GO" id="GO:0006952">
    <property type="term" value="P:defense response"/>
    <property type="evidence" value="ECO:0007669"/>
    <property type="project" value="InterPro"/>
</dbReference>
<sequence>MARFGEQEASSSSFPTFRDEEELERGEDIKPEFEKAIQQSRSSVIVFSKDYPSSRWCLDELVLILKQKRISDHVVLLVFYNVDPSHMRHQTGSVGEAFARHEENQQSPNKVKQRRAALREVADLAGMVLQNQANGYESKFVKQIVKVVDEKLSRMRTPFIVASYPIGIDSRVKYINSWLKDGSADVDVRETSRQPNGLVQLQLQFLYHILSGRGVKIHSVSEGINKIRDAIISKRVLVLDDVDDMHQIKAIFGMLDWFYPRSKIIITRYAGLLRDHELSTCKVYNVETLKANESLELFSWHAFGQAHPCEDYMKLSEMIADRCKGLSLALQVLGSSLFGRTIDVWKSALEKLKAIPNNEILQRLRISYDALQDNPDDQNLFLHLHASLVLDGCDFFTIVGIENLLDRCLVTVDENQKVSMHQMICDMGREIVHLGSKEPEKPSRLWNDTDSFNLLREKSGTETIEGLGLDMHMHSVNTPWGDSDEMVFKTTAFARMPKLRLLHLSHVRFKGCYEEFPKGLRWLCWLEFPLKSLPSDLPLERLVYLEMPHSNVRQVFKGIKYLPSLKNVDLESLVLEDCSSLVDVHESIGNLNRLVYLNLKGCKKIRKLPKNLFNLQSLDTLPLSGCSNMKSLKVLDVAEIPISQVFMTTTGEVKPRIGRNPESLWSILPRCLAHLSIRSCSLSDEAYPKDFGHLRSLEFLGLSKNPIRGLPHGVRGLRGLVRLVITQCYSLQTLKGLLRVTNFAVVDCRLLERITFQSSLCVPIELLSMHNPKLVEIECLYKFVLYEYGIISTFLPVNVVPGQFSHKNRGSCSISFTVPCSNLRIRGLNIFSVYTVNDGDLDPGYSCDKISPIVTKVHNKSTGMKWIYDPSLIGFPDLGEDMIFLSHWSLGNELKGGDQVIVSMFMRSLFQVNEWGIQLVHEQHQDQEKMMIMIAQQDDNTVPSFPSVVVGRLPEFEMIPRTYFLSNGPLSRRTLTFGHWRESDLFDDIFGDGDSHYSDEETDKQVLQQGSRTKSKRLNHEVGCASIMSCSCYVSSMTIHYWQVVQLRIIGMYDWFFYVVFILERKSTCSYQSSRVPTPEKADSEC</sequence>
<dbReference type="SUPFAM" id="SSF52540">
    <property type="entry name" value="P-loop containing nucleoside triphosphate hydrolases"/>
    <property type="match status" value="1"/>
</dbReference>
<dbReference type="InterPro" id="IPR032675">
    <property type="entry name" value="LRR_dom_sf"/>
</dbReference>
<dbReference type="Gene3D" id="3.80.10.10">
    <property type="entry name" value="Ribonuclease Inhibitor"/>
    <property type="match status" value="2"/>
</dbReference>
<protein>
    <submittedName>
        <fullName evidence="3">Uncharacterized protein</fullName>
    </submittedName>
</protein>